<dbReference type="SUPFAM" id="SSF53850">
    <property type="entry name" value="Periplasmic binding protein-like II"/>
    <property type="match status" value="1"/>
</dbReference>
<dbReference type="CDD" id="cd13532">
    <property type="entry name" value="PBP2_PDT_like"/>
    <property type="match status" value="1"/>
</dbReference>
<keyword evidence="6" id="KW-0456">Lyase</keyword>
<keyword evidence="9" id="KW-1185">Reference proteome</keyword>
<evidence type="ECO:0000259" key="7">
    <source>
        <dbReference type="PROSITE" id="PS51171"/>
    </source>
</evidence>
<evidence type="ECO:0000256" key="2">
    <source>
        <dbReference type="ARBA" id="ARBA00013147"/>
    </source>
</evidence>
<evidence type="ECO:0000256" key="3">
    <source>
        <dbReference type="ARBA" id="ARBA00022605"/>
    </source>
</evidence>
<dbReference type="Proteomes" id="UP000030653">
    <property type="component" value="Unassembled WGS sequence"/>
</dbReference>
<keyword evidence="3" id="KW-0028">Amino-acid biosynthesis</keyword>
<evidence type="ECO:0000313" key="9">
    <source>
        <dbReference type="Proteomes" id="UP000030653"/>
    </source>
</evidence>
<dbReference type="HOGENOM" id="CLU_035008_5_0_1"/>
<dbReference type="GO" id="GO:0009094">
    <property type="term" value="P:L-phenylalanine biosynthetic process"/>
    <property type="evidence" value="ECO:0007669"/>
    <property type="project" value="UniProtKB-UniPathway"/>
</dbReference>
<dbReference type="GeneID" id="63690552"/>
<dbReference type="UniPathway" id="UPA00121">
    <property type="reaction ID" value="UER00345"/>
</dbReference>
<dbReference type="STRING" id="1858805.M5FRU2"/>
<dbReference type="Pfam" id="PF00800">
    <property type="entry name" value="PDT"/>
    <property type="match status" value="1"/>
</dbReference>
<evidence type="ECO:0000313" key="8">
    <source>
        <dbReference type="EMBL" id="EJT97764.1"/>
    </source>
</evidence>
<dbReference type="OrthoDB" id="983542at2759"/>
<dbReference type="PANTHER" id="PTHR21022">
    <property type="entry name" value="PREPHENATE DEHYDRATASE P PROTEIN"/>
    <property type="match status" value="1"/>
</dbReference>
<evidence type="ECO:0000256" key="1">
    <source>
        <dbReference type="ARBA" id="ARBA00004741"/>
    </source>
</evidence>
<dbReference type="InterPro" id="IPR008242">
    <property type="entry name" value="Chor_mutase/pphenate_deHydtase"/>
</dbReference>
<evidence type="ECO:0000256" key="4">
    <source>
        <dbReference type="ARBA" id="ARBA00023141"/>
    </source>
</evidence>
<keyword evidence="4" id="KW-0057">Aromatic amino acid biosynthesis</keyword>
<name>M5FRU2_DACPD</name>
<dbReference type="RefSeq" id="XP_040624662.1">
    <property type="nucleotide sequence ID" value="XM_040775490.1"/>
</dbReference>
<protein>
    <recommendedName>
        <fullName evidence="2">prephenate dehydratase</fullName>
        <ecNumber evidence="2">4.2.1.51</ecNumber>
    </recommendedName>
</protein>
<dbReference type="EC" id="4.2.1.51" evidence="2"/>
<dbReference type="GO" id="GO:0005737">
    <property type="term" value="C:cytoplasm"/>
    <property type="evidence" value="ECO:0007669"/>
    <property type="project" value="TreeGrafter"/>
</dbReference>
<dbReference type="Gene3D" id="3.40.190.10">
    <property type="entry name" value="Periplasmic binding protein-like II"/>
    <property type="match status" value="2"/>
</dbReference>
<evidence type="ECO:0000256" key="5">
    <source>
        <dbReference type="ARBA" id="ARBA00023222"/>
    </source>
</evidence>
<accession>M5FRU2</accession>
<dbReference type="AlphaFoldDB" id="M5FRU2"/>
<proteinExistence type="predicted"/>
<dbReference type="OMA" id="LGTYTHE"/>
<dbReference type="PROSITE" id="PS51171">
    <property type="entry name" value="PREPHENATE_DEHYDR_3"/>
    <property type="match status" value="1"/>
</dbReference>
<dbReference type="GO" id="GO:0004664">
    <property type="term" value="F:prephenate dehydratase activity"/>
    <property type="evidence" value="ECO:0007669"/>
    <property type="project" value="UniProtKB-EC"/>
</dbReference>
<comment type="pathway">
    <text evidence="1">Amino-acid biosynthesis; L-phenylalanine biosynthesis; phenylpyruvate from prephenate: step 1/1.</text>
</comment>
<feature type="domain" description="Prephenate dehydratase" evidence="7">
    <location>
        <begin position="6"/>
        <end position="190"/>
    </location>
</feature>
<organism evidence="8 9">
    <name type="scientific">Dacryopinax primogenitus (strain DJM 731)</name>
    <name type="common">Brown rot fungus</name>
    <dbReference type="NCBI Taxonomy" id="1858805"/>
    <lineage>
        <taxon>Eukaryota</taxon>
        <taxon>Fungi</taxon>
        <taxon>Dikarya</taxon>
        <taxon>Basidiomycota</taxon>
        <taxon>Agaricomycotina</taxon>
        <taxon>Dacrymycetes</taxon>
        <taxon>Dacrymycetales</taxon>
        <taxon>Dacrymycetaceae</taxon>
        <taxon>Dacryopinax</taxon>
    </lineage>
</organism>
<dbReference type="InterPro" id="IPR001086">
    <property type="entry name" value="Preph_deHydtase"/>
</dbReference>
<dbReference type="PANTHER" id="PTHR21022:SF19">
    <property type="entry name" value="PREPHENATE DEHYDRATASE-RELATED"/>
    <property type="match status" value="1"/>
</dbReference>
<dbReference type="PIRSF" id="PIRSF001500">
    <property type="entry name" value="Chor_mut_pdt_Ppr"/>
    <property type="match status" value="1"/>
</dbReference>
<sequence>MTEKPCVAFLGPEGTYSHQAAHELFADAAHYLALPTITENFDALGSQAQFALLPWENSIYGIVIDTIDLLRRQSVGTAIHIKGEKTIGVQHCLLVRKGVKLEQVKMVLSHEQALGQCARYLTQNLPQSTRIKVPSTALAAERVAAGKGDDLWAAAVASSMTVALYPGLEVLGKGIQAAQDNFTRFVLLSTIDDIPRSVQTAEKSYRQAVVRFSFPQSAVVALVDILSVFRDGSGCSISRIDRRPSDNGRPFDDIYFIVLRGRSLNEGDIPGFDPLSVYLDNVMVRLSIMMKQHESRPALLGVW</sequence>
<keyword evidence="5" id="KW-0584">Phenylalanine biosynthesis</keyword>
<gene>
    <name evidence="8" type="ORF">DACRYDRAFT_58263</name>
</gene>
<reference evidence="8 9" key="1">
    <citation type="journal article" date="2012" name="Science">
        <title>The Paleozoic origin of enzymatic lignin decomposition reconstructed from 31 fungal genomes.</title>
        <authorList>
            <person name="Floudas D."/>
            <person name="Binder M."/>
            <person name="Riley R."/>
            <person name="Barry K."/>
            <person name="Blanchette R.A."/>
            <person name="Henrissat B."/>
            <person name="Martinez A.T."/>
            <person name="Otillar R."/>
            <person name="Spatafora J.W."/>
            <person name="Yadav J.S."/>
            <person name="Aerts A."/>
            <person name="Benoit I."/>
            <person name="Boyd A."/>
            <person name="Carlson A."/>
            <person name="Copeland A."/>
            <person name="Coutinho P.M."/>
            <person name="de Vries R.P."/>
            <person name="Ferreira P."/>
            <person name="Findley K."/>
            <person name="Foster B."/>
            <person name="Gaskell J."/>
            <person name="Glotzer D."/>
            <person name="Gorecki P."/>
            <person name="Heitman J."/>
            <person name="Hesse C."/>
            <person name="Hori C."/>
            <person name="Igarashi K."/>
            <person name="Jurgens J.A."/>
            <person name="Kallen N."/>
            <person name="Kersten P."/>
            <person name="Kohler A."/>
            <person name="Kuees U."/>
            <person name="Kumar T.K.A."/>
            <person name="Kuo A."/>
            <person name="LaButti K."/>
            <person name="Larrondo L.F."/>
            <person name="Lindquist E."/>
            <person name="Ling A."/>
            <person name="Lombard V."/>
            <person name="Lucas S."/>
            <person name="Lundell T."/>
            <person name="Martin R."/>
            <person name="McLaughlin D.J."/>
            <person name="Morgenstern I."/>
            <person name="Morin E."/>
            <person name="Murat C."/>
            <person name="Nagy L.G."/>
            <person name="Nolan M."/>
            <person name="Ohm R.A."/>
            <person name="Patyshakuliyeva A."/>
            <person name="Rokas A."/>
            <person name="Ruiz-Duenas F.J."/>
            <person name="Sabat G."/>
            <person name="Salamov A."/>
            <person name="Samejima M."/>
            <person name="Schmutz J."/>
            <person name="Slot J.C."/>
            <person name="St John F."/>
            <person name="Stenlid J."/>
            <person name="Sun H."/>
            <person name="Sun S."/>
            <person name="Syed K."/>
            <person name="Tsang A."/>
            <person name="Wiebenga A."/>
            <person name="Young D."/>
            <person name="Pisabarro A."/>
            <person name="Eastwood D.C."/>
            <person name="Martin F."/>
            <person name="Cullen D."/>
            <person name="Grigoriev I.V."/>
            <person name="Hibbett D.S."/>
        </authorList>
    </citation>
    <scope>NUCLEOTIDE SEQUENCE [LARGE SCALE GENOMIC DNA]</scope>
    <source>
        <strain evidence="8 9">DJM-731 SS1</strain>
    </source>
</reference>
<dbReference type="EMBL" id="JH795875">
    <property type="protein sequence ID" value="EJT97764.1"/>
    <property type="molecule type" value="Genomic_DNA"/>
</dbReference>
<evidence type="ECO:0000256" key="6">
    <source>
        <dbReference type="ARBA" id="ARBA00023239"/>
    </source>
</evidence>